<keyword evidence="6 7" id="KW-0472">Membrane</keyword>
<evidence type="ECO:0000259" key="12">
    <source>
        <dbReference type="Pfam" id="PF23141"/>
    </source>
</evidence>
<keyword evidence="2 7" id="KW-0812">Transmembrane</keyword>
<feature type="domain" description="NOMO second beta-sandwich" evidence="11">
    <location>
        <begin position="115"/>
        <end position="201"/>
    </location>
</feature>
<feature type="domain" description="NOMO-like N-terminal beta-sandwich" evidence="9">
    <location>
        <begin position="30"/>
        <end position="113"/>
    </location>
</feature>
<evidence type="ECO:0000256" key="8">
    <source>
        <dbReference type="SAM" id="SignalP"/>
    </source>
</evidence>
<dbReference type="Gene3D" id="2.60.40.1120">
    <property type="entry name" value="Carboxypeptidase-like, regulatory domain"/>
    <property type="match status" value="1"/>
</dbReference>
<dbReference type="Proteomes" id="UP000094527">
    <property type="component" value="Unassembled WGS sequence"/>
</dbReference>
<dbReference type="SUPFAM" id="SSF49478">
    <property type="entry name" value="Cna protein B-type domain"/>
    <property type="match status" value="2"/>
</dbReference>
<dbReference type="InterPro" id="IPR013784">
    <property type="entry name" value="Carb-bd-like_fold"/>
</dbReference>
<dbReference type="OrthoDB" id="10263633at2759"/>
<reference evidence="14 15" key="1">
    <citation type="journal article" date="2016" name="Genome Biol. Evol.">
        <title>Gene Family Evolution Reflects Adaptation to Soil Environmental Stressors in the Genome of the Collembolan Orchesella cincta.</title>
        <authorList>
            <person name="Faddeeva-Vakhrusheva A."/>
            <person name="Derks M.F."/>
            <person name="Anvar S.Y."/>
            <person name="Agamennone V."/>
            <person name="Suring W."/>
            <person name="Smit S."/>
            <person name="van Straalen N.M."/>
            <person name="Roelofs D."/>
        </authorList>
    </citation>
    <scope>NUCLEOTIDE SEQUENCE [LARGE SCALE GENOMIC DNA]</scope>
    <source>
        <tissue evidence="14">Mixed pool</tissue>
    </source>
</reference>
<dbReference type="GO" id="GO:0005789">
    <property type="term" value="C:endoplasmic reticulum membrane"/>
    <property type="evidence" value="ECO:0007669"/>
    <property type="project" value="UniProtKB-SubCell"/>
</dbReference>
<sequence>MKQIIVTLLLNFIFLFHSAYSDTGEILGCGGFVRSQYKLEFDKIEIKLFTKQGSLKLKTECAPNGYYFIPLDNKGEYILKISPPSGWTFEPSEYAIKFDGKTDQCSRGVDVNFDFKGFAIMGKVVSSGFSEGPSGVHLELSGPDGLQLKTDTGDGGSFAFDSIPPGPYILKAVSPALSFEKDKFSFEITNKNIIIDQQLAVNGYEVSGKVLSDAKPVEGVTLVLTSEKTDVRIPKQCGSGNDNISIDIKGKIVCSQKSDKNGAFSFVGVSPGSYSVIPVYKGQNTVYSVTPNLLNFELGHSSLKLQPNFEVEGFTVQGRVKGLSGASIVVDGEVKATSGHDGTFTIQRMKPGTYEFEVNAEKFQFDKIAVTISAISPVLPDFVPSRFLICGKINVFSTTSEPQLTFAVQKAANTNTNEVIRQKIIDPNHFCLFLPEGVYVASIESIPEKYFIPEKLQLQVPSGSGFTFKEFTGSISGTVSCKLASCDGIKIQVASQNNGYLIQEITLSKGDRKFKFDNLPSGVFTLKVIGEKFCWKAENIDNVQLKNSDVENIIFTQTGIPLEVESTHKTKVTVAGKNKATSQDLDLERNTRKRICLSDPDSPPESYTIKPSGCHEFEKAVYPFTVGKLISLVAKRHQYSWKIYSSGKITDLKLTRNGQSFTMDQIQKSEVGIKIAENPKDSGVVEYEITFMDAAKVRVDWQVFSYGYIFEPNDFTIETSDDCQREMTRVIAKKSHVIKGKLTPPVEADIRIELIGDPDATTYVTSNTAGEYIAGPFVHSSGFRVLPELPGYTFKPLPDNSYSFTVHQLAKIQVKVQTTAGRDTGKAPLSSVLLSLSGPNTYRQNKVTDANGEIVFGDLQAGQYYLKALLKEFSFEPSAVNIDLKEQETKTLNLKANRESFSLYGQLTTLSGELLPNVLVSAKGVGNCTEYAEEGTSDEQGNFRIWALKSYCTYEISLVKREDFTQMVERTVPEKLDIKIGSEDVFNVSFVVITPVKRMDVSLRCYTNNEKSLDHLKAVIYSAKDPDKALHVVPFNGISYIILPPLLKDGSEYIIGFEANLNKFQYQYRLPPQINFTTESAYAHFKIQFNIEPTPVDQEIGKNSYIAFGVVMLVVLVIINYERLGLYLKEMYENYAASSGGGVSLSKKTKSKTK</sequence>
<evidence type="ECO:0000259" key="10">
    <source>
        <dbReference type="Pfam" id="PF22902"/>
    </source>
</evidence>
<gene>
    <name evidence="14" type="ORF">Ocin01_03159</name>
</gene>
<keyword evidence="5 7" id="KW-1133">Transmembrane helix</keyword>
<dbReference type="OMA" id="FVFKGFG"/>
<evidence type="ECO:0000256" key="2">
    <source>
        <dbReference type="ARBA" id="ARBA00022692"/>
    </source>
</evidence>
<evidence type="ECO:0000256" key="7">
    <source>
        <dbReference type="SAM" id="Phobius"/>
    </source>
</evidence>
<dbReference type="InterPro" id="IPR055073">
    <property type="entry name" value="NOMO1-like_9th"/>
</dbReference>
<evidence type="ECO:0000256" key="6">
    <source>
        <dbReference type="ARBA" id="ARBA00023136"/>
    </source>
</evidence>
<dbReference type="Pfam" id="PF23141">
    <property type="entry name" value="Ig_NOMO"/>
    <property type="match status" value="1"/>
</dbReference>
<dbReference type="GO" id="GO:0030246">
    <property type="term" value="F:carbohydrate binding"/>
    <property type="evidence" value="ECO:0007669"/>
    <property type="project" value="InterPro"/>
</dbReference>
<dbReference type="PANTHER" id="PTHR23303:SF14">
    <property type="entry name" value="BOS COMPLEX SUBUNIT NOMO1-RELATED"/>
    <property type="match status" value="1"/>
</dbReference>
<dbReference type="PANTHER" id="PTHR23303">
    <property type="entry name" value="CARBOXYPEPTIDASE REGULATORY REGION-CONTAINING"/>
    <property type="match status" value="1"/>
</dbReference>
<dbReference type="Pfam" id="PF22902">
    <property type="entry name" value="NOMO1-like_9th"/>
    <property type="match status" value="1"/>
</dbReference>
<dbReference type="InterPro" id="IPR051417">
    <property type="entry name" value="SDr/BOS_complex"/>
</dbReference>
<dbReference type="InterPro" id="IPR055075">
    <property type="entry name" value="NOMO-like_N"/>
</dbReference>
<protein>
    <submittedName>
        <fullName evidence="14">Nodal modulator 3</fullName>
    </submittedName>
</protein>
<evidence type="ECO:0000259" key="9">
    <source>
        <dbReference type="Pfam" id="PF22898"/>
    </source>
</evidence>
<organism evidence="14 15">
    <name type="scientific">Orchesella cincta</name>
    <name type="common">Springtail</name>
    <name type="synonym">Podura cincta</name>
    <dbReference type="NCBI Taxonomy" id="48709"/>
    <lineage>
        <taxon>Eukaryota</taxon>
        <taxon>Metazoa</taxon>
        <taxon>Ecdysozoa</taxon>
        <taxon>Arthropoda</taxon>
        <taxon>Hexapoda</taxon>
        <taxon>Collembola</taxon>
        <taxon>Entomobryomorpha</taxon>
        <taxon>Entomobryoidea</taxon>
        <taxon>Orchesellidae</taxon>
        <taxon>Orchesellinae</taxon>
        <taxon>Orchesella</taxon>
    </lineage>
</organism>
<keyword evidence="3 8" id="KW-0732">Signal</keyword>
<comment type="caution">
    <text evidence="14">The sequence shown here is derived from an EMBL/GenBank/DDBJ whole genome shotgun (WGS) entry which is preliminary data.</text>
</comment>
<evidence type="ECO:0000313" key="15">
    <source>
        <dbReference type="Proteomes" id="UP000094527"/>
    </source>
</evidence>
<feature type="domain" description="NOMO seventh transthyretin-like" evidence="12">
    <location>
        <begin position="562"/>
        <end position="632"/>
    </location>
</feature>
<feature type="domain" description="NOMO C-terminal transthyretin-like" evidence="13">
    <location>
        <begin position="997"/>
        <end position="1090"/>
    </location>
</feature>
<feature type="transmembrane region" description="Helical" evidence="7">
    <location>
        <begin position="1104"/>
        <end position="1121"/>
    </location>
</feature>
<evidence type="ECO:0000259" key="13">
    <source>
        <dbReference type="Pfam" id="PF23192"/>
    </source>
</evidence>
<feature type="signal peptide" evidence="8">
    <location>
        <begin position="1"/>
        <end position="21"/>
    </location>
</feature>
<dbReference type="InterPro" id="IPR056191">
    <property type="entry name" value="NOMO_12th"/>
</dbReference>
<feature type="chain" id="PRO_5008905449" evidence="8">
    <location>
        <begin position="22"/>
        <end position="1154"/>
    </location>
</feature>
<dbReference type="Pfam" id="PF22898">
    <property type="entry name" value="NOMO1-like_1st"/>
    <property type="match status" value="1"/>
</dbReference>
<dbReference type="Pfam" id="PF23192">
    <property type="entry name" value="NOMO_12th"/>
    <property type="match status" value="1"/>
</dbReference>
<evidence type="ECO:0000259" key="11">
    <source>
        <dbReference type="Pfam" id="PF22904"/>
    </source>
</evidence>
<comment type="subcellular location">
    <subcellularLocation>
        <location evidence="1">Endoplasmic reticulum membrane</location>
        <topology evidence="1">Single-pass type I membrane protein</topology>
    </subcellularLocation>
</comment>
<dbReference type="AlphaFoldDB" id="A0A1D2NEI9"/>
<name>A0A1D2NEI9_ORCCI</name>
<evidence type="ECO:0000313" key="14">
    <source>
        <dbReference type="EMBL" id="ODN03515.1"/>
    </source>
</evidence>
<evidence type="ECO:0000256" key="4">
    <source>
        <dbReference type="ARBA" id="ARBA00022824"/>
    </source>
</evidence>
<dbReference type="InterPro" id="IPR056319">
    <property type="entry name" value="NOMO_7th"/>
</dbReference>
<dbReference type="SUPFAM" id="SSF49452">
    <property type="entry name" value="Starch-binding domain-like"/>
    <property type="match status" value="1"/>
</dbReference>
<proteinExistence type="predicted"/>
<dbReference type="STRING" id="48709.A0A1D2NEI9"/>
<evidence type="ECO:0000256" key="3">
    <source>
        <dbReference type="ARBA" id="ARBA00022729"/>
    </source>
</evidence>
<keyword evidence="15" id="KW-1185">Reference proteome</keyword>
<dbReference type="EMBL" id="LJIJ01000071">
    <property type="protein sequence ID" value="ODN03515.1"/>
    <property type="molecule type" value="Genomic_DNA"/>
</dbReference>
<dbReference type="Pfam" id="PF22904">
    <property type="entry name" value="NOMO1-like_2nd"/>
    <property type="match status" value="1"/>
</dbReference>
<evidence type="ECO:0000256" key="1">
    <source>
        <dbReference type="ARBA" id="ARBA00004115"/>
    </source>
</evidence>
<dbReference type="InterPro" id="IPR055074">
    <property type="entry name" value="NOMO1-3_2nd"/>
</dbReference>
<evidence type="ECO:0000256" key="5">
    <source>
        <dbReference type="ARBA" id="ARBA00022989"/>
    </source>
</evidence>
<accession>A0A1D2NEI9</accession>
<keyword evidence="4" id="KW-0256">Endoplasmic reticulum</keyword>
<feature type="domain" description="NOMO-like ninth beta-sandwich" evidence="10">
    <location>
        <begin position="736"/>
        <end position="805"/>
    </location>
</feature>